<dbReference type="PANTHER" id="PTHR47679">
    <property type="entry name" value="PROTEIN TORNADO 1"/>
    <property type="match status" value="1"/>
</dbReference>
<dbReference type="Pfam" id="PF13516">
    <property type="entry name" value="LRR_6"/>
    <property type="match status" value="2"/>
</dbReference>
<dbReference type="FunCoup" id="A0A2K1JZV3">
    <property type="interactions" value="1410"/>
</dbReference>
<name>A0A2K1JZV3_PHYPA</name>
<protein>
    <recommendedName>
        <fullName evidence="4">C-terminal of Roc (COR) domain-containing protein</fullName>
    </recommendedName>
</protein>
<dbReference type="InterPro" id="IPR032675">
    <property type="entry name" value="LRR_dom_sf"/>
</dbReference>
<dbReference type="InterPro" id="IPR001611">
    <property type="entry name" value="Leu-rich_rpt"/>
</dbReference>
<dbReference type="GO" id="GO:0009926">
    <property type="term" value="P:auxin polar transport"/>
    <property type="evidence" value="ECO:0000318"/>
    <property type="project" value="GO_Central"/>
</dbReference>
<dbReference type="EnsemblPlants" id="Pp3c10_20720V3.1">
    <property type="protein sequence ID" value="Pp3c10_20720V3.1"/>
    <property type="gene ID" value="Pp3c10_20720"/>
</dbReference>
<dbReference type="SMART" id="SM00368">
    <property type="entry name" value="LRR_RI"/>
    <property type="match status" value="4"/>
</dbReference>
<dbReference type="Gramene" id="Pp3c10_20720V3.1">
    <property type="protein sequence ID" value="Pp3c10_20720V3.1"/>
    <property type="gene ID" value="Pp3c10_20720"/>
</dbReference>
<reference evidence="2" key="3">
    <citation type="submission" date="2020-12" db="UniProtKB">
        <authorList>
            <consortium name="EnsemblPlants"/>
        </authorList>
    </citation>
    <scope>IDENTIFICATION</scope>
</reference>
<dbReference type="STRING" id="3218.A0A2K1JZV3"/>
<dbReference type="InterPro" id="IPR027417">
    <property type="entry name" value="P-loop_NTPase"/>
</dbReference>
<accession>A0A2K1JZV3</accession>
<dbReference type="EnsemblPlants" id="Pp3c10_20720V3.2">
    <property type="protein sequence ID" value="Pp3c10_20720V3.2"/>
    <property type="gene ID" value="Pp3c10_20720"/>
</dbReference>
<dbReference type="SUPFAM" id="SSF52047">
    <property type="entry name" value="RNI-like"/>
    <property type="match status" value="1"/>
</dbReference>
<dbReference type="PANTHER" id="PTHR47679:SF1">
    <property type="entry name" value="PROTEIN TORNADO 1"/>
    <property type="match status" value="1"/>
</dbReference>
<reference evidence="1 3" key="1">
    <citation type="journal article" date="2008" name="Science">
        <title>The Physcomitrella genome reveals evolutionary insights into the conquest of land by plants.</title>
        <authorList>
            <person name="Rensing S."/>
            <person name="Lang D."/>
            <person name="Zimmer A."/>
            <person name="Terry A."/>
            <person name="Salamov A."/>
            <person name="Shapiro H."/>
            <person name="Nishiyama T."/>
            <person name="Perroud P.-F."/>
            <person name="Lindquist E."/>
            <person name="Kamisugi Y."/>
            <person name="Tanahashi T."/>
            <person name="Sakakibara K."/>
            <person name="Fujita T."/>
            <person name="Oishi K."/>
            <person name="Shin-I T."/>
            <person name="Kuroki Y."/>
            <person name="Toyoda A."/>
            <person name="Suzuki Y."/>
            <person name="Hashimoto A."/>
            <person name="Yamaguchi K."/>
            <person name="Sugano A."/>
            <person name="Kohara Y."/>
            <person name="Fujiyama A."/>
            <person name="Anterola A."/>
            <person name="Aoki S."/>
            <person name="Ashton N."/>
            <person name="Barbazuk W.B."/>
            <person name="Barker E."/>
            <person name="Bennetzen J."/>
            <person name="Bezanilla M."/>
            <person name="Blankenship R."/>
            <person name="Cho S.H."/>
            <person name="Dutcher S."/>
            <person name="Estelle M."/>
            <person name="Fawcett J.A."/>
            <person name="Gundlach H."/>
            <person name="Hanada K."/>
            <person name="Heyl A."/>
            <person name="Hicks K.A."/>
            <person name="Hugh J."/>
            <person name="Lohr M."/>
            <person name="Mayer K."/>
            <person name="Melkozernov A."/>
            <person name="Murata T."/>
            <person name="Nelson D."/>
            <person name="Pils B."/>
            <person name="Prigge M."/>
            <person name="Reiss B."/>
            <person name="Renner T."/>
            <person name="Rombauts S."/>
            <person name="Rushton P."/>
            <person name="Sanderfoot A."/>
            <person name="Schween G."/>
            <person name="Shiu S.-H."/>
            <person name="Stueber K."/>
            <person name="Theodoulou F.L."/>
            <person name="Tu H."/>
            <person name="Van de Peer Y."/>
            <person name="Verrier P.J."/>
            <person name="Waters E."/>
            <person name="Wood A."/>
            <person name="Yang L."/>
            <person name="Cove D."/>
            <person name="Cuming A."/>
            <person name="Hasebe M."/>
            <person name="Lucas S."/>
            <person name="Mishler D.B."/>
            <person name="Reski R."/>
            <person name="Grigoriev I."/>
            <person name="Quatrano R.S."/>
            <person name="Boore J.L."/>
        </authorList>
    </citation>
    <scope>NUCLEOTIDE SEQUENCE [LARGE SCALE GENOMIC DNA]</scope>
    <source>
        <strain evidence="2 3">cv. Gransden 2004</strain>
    </source>
</reference>
<gene>
    <name evidence="2" type="primary">LOC112287582</name>
    <name evidence="1" type="ORF">PHYPA_014173</name>
</gene>
<dbReference type="RefSeq" id="XP_024386478.1">
    <property type="nucleotide sequence ID" value="XM_024530710.2"/>
</dbReference>
<dbReference type="SUPFAM" id="SSF52540">
    <property type="entry name" value="P-loop containing nucleoside triphosphate hydrolases"/>
    <property type="match status" value="1"/>
</dbReference>
<keyword evidence="3" id="KW-1185">Reference proteome</keyword>
<evidence type="ECO:0000313" key="1">
    <source>
        <dbReference type="EMBL" id="PNR47053.1"/>
    </source>
</evidence>
<dbReference type="OrthoDB" id="537968at2759"/>
<dbReference type="PaxDb" id="3218-PP1S67_215V6.1"/>
<dbReference type="EMBL" id="ABEU02000010">
    <property type="protein sequence ID" value="PNR47053.1"/>
    <property type="molecule type" value="Genomic_DNA"/>
</dbReference>
<evidence type="ECO:0008006" key="4">
    <source>
        <dbReference type="Google" id="ProtNLM"/>
    </source>
</evidence>
<dbReference type="Proteomes" id="UP000006727">
    <property type="component" value="Chromosome 10"/>
</dbReference>
<dbReference type="GeneID" id="112287582"/>
<proteinExistence type="predicted"/>
<dbReference type="Gramene" id="Pp3c10_20720V3.2">
    <property type="protein sequence ID" value="Pp3c10_20720V3.2"/>
    <property type="gene ID" value="Pp3c10_20720"/>
</dbReference>
<sequence length="1391" mass="156294">MCNSPACTTSVGLSNAVSDACAIPNAAPSSIALPPKAEKEASLYNPMLLIEKESGPKPQKYSEVDIDGLLRAIKNPPERIVDLYIHYCPRIKSESDNCSVSLTLADDKFVRRLLYRFDGPDRSDDSDHKVFSRVIKGLVASPAVSSLTLEIDCVPSDMIVAELCTALQKNRTLKKLSVYSDNRFQQALNSECVKHIMEMFLVNTGIAELQLGLIDVSNHIADNIALALRRNRFLLGLTLYARIDADAMAVLTKPFSGAEPNQTLQKLEIKGFKCNGAHGDGQIGNKGAEHIATVLCRNSSLEEVALKNCAIDSSGVQTLALALMTNKNLKVLDLSYNPIDVDGLKDIVKTISMDPATKQQPNTSFREIIIRHSYINRAGAPILANMLATNKTLVRLDLQCSVRLWQPKDVLMLLHALKNNQTLRFLDLRGCDGVAGEKVLATILDLLVTNPWLEQLGVEGTPLCRKGHDAVIKAQLRRNAEKFMEVFKGMGTVTPTSARVFLCGVPLAGKTTFRKTMVCGNMKRTSSSVRLKTSAAFKEAISNSKILQAGSKHSLTAGIEVQTIVEDNVQISIWDLAGHEEFHAFHDLVVPNLSSQGSACTFVLLCDISTQQGKSGKFELKDEKVVDLELRYWLRFIASNTRQSVHMLPNVTVIFTHSDKFPKVDLIGHFKPQVEKLRAQFARVINVTEFHVADARSRKSIDPVQKAIQKRIVSILDRVPKVFDACRQVQIKLGEWKNQHPDKPLIQWSDFSVLCSKVPALKRLQGQDIKIAEEREKAVARAMHDAGELLFFDGLDFMVVDPNWFCHEIMGRILNLNSSMVVLKQPLIDQKGFTKREHLKKVLEASFCKNKNPHFKGRRVKGVVTEDLVQLMVKLNLCFEQNPGDKTSGVYIPAALHKPSEEAARGERPLSWPCRYGQVSEHDLTHVGWRLKCENPELTTLTRGFFPRLQVFLQRRFVGVSDACYTFEKDFISFVFSGIEFLIEYHGPDECLLDILVRTPKDIVQTWAAVDENVLKPTREFSASPTEGCQGVVLIVEIMRPQCVRELWMRKKRTKDQCIGVEDLKQKVLASGSLDYEFIWKKNMEESHGLKADRAEDLLGPANWEDVLNRYLDALERIDTEVCRKRSLKTTDSIRSPMNPLTPPPSRRIGRAVSLLPRPVEMAGQLLESRIIDRRTEINVFQKKLFPELSRDIDNVIDFPPLLQGAKVPHLVYLTTGGDSVNSERLVTRLTPGSYSRKLHLMCEHRDGIHMIDTQVGGIMRCDEKSVRSVRPHMLWGLKLISTLLRISETAAGGFSTIITEPQRMRLMGITPDEEATDEWPEVTGRLSFTAEEINTAEDWLIYYMKDKNIPALFGLHKVRYLDDGMPSKRTAWICDRHMNHCLHHGTVEIL</sequence>
<evidence type="ECO:0000313" key="3">
    <source>
        <dbReference type="Proteomes" id="UP000006727"/>
    </source>
</evidence>
<dbReference type="OMA" id="VHIWGRG"/>
<dbReference type="KEGG" id="ppp:112287582"/>
<reference evidence="1 3" key="2">
    <citation type="journal article" date="2018" name="Plant J.">
        <title>The Physcomitrella patens chromosome-scale assembly reveals moss genome structure and evolution.</title>
        <authorList>
            <person name="Lang D."/>
            <person name="Ullrich K.K."/>
            <person name="Murat F."/>
            <person name="Fuchs J."/>
            <person name="Jenkins J."/>
            <person name="Haas F.B."/>
            <person name="Piednoel M."/>
            <person name="Gundlach H."/>
            <person name="Van Bel M."/>
            <person name="Meyberg R."/>
            <person name="Vives C."/>
            <person name="Morata J."/>
            <person name="Symeonidi A."/>
            <person name="Hiss M."/>
            <person name="Muchero W."/>
            <person name="Kamisugi Y."/>
            <person name="Saleh O."/>
            <person name="Blanc G."/>
            <person name="Decker E.L."/>
            <person name="van Gessel N."/>
            <person name="Grimwood J."/>
            <person name="Hayes R.D."/>
            <person name="Graham S.W."/>
            <person name="Gunter L.E."/>
            <person name="McDaniel S.F."/>
            <person name="Hoernstein S.N.W."/>
            <person name="Larsson A."/>
            <person name="Li F.W."/>
            <person name="Perroud P.F."/>
            <person name="Phillips J."/>
            <person name="Ranjan P."/>
            <person name="Rokshar D.S."/>
            <person name="Rothfels C.J."/>
            <person name="Schneider L."/>
            <person name="Shu S."/>
            <person name="Stevenson D.W."/>
            <person name="Thummler F."/>
            <person name="Tillich M."/>
            <person name="Villarreal Aguilar J.C."/>
            <person name="Widiez T."/>
            <person name="Wong G.K."/>
            <person name="Wymore A."/>
            <person name="Zhang Y."/>
            <person name="Zimmer A.D."/>
            <person name="Quatrano R.S."/>
            <person name="Mayer K.F.X."/>
            <person name="Goodstein D."/>
            <person name="Casacuberta J.M."/>
            <person name="Vandepoele K."/>
            <person name="Reski R."/>
            <person name="Cuming A.C."/>
            <person name="Tuskan G.A."/>
            <person name="Maumus F."/>
            <person name="Salse J."/>
            <person name="Schmutz J."/>
            <person name="Rensing S.A."/>
        </authorList>
    </citation>
    <scope>NUCLEOTIDE SEQUENCE [LARGE SCALE GENOMIC DNA]</scope>
    <source>
        <strain evidence="2 3">cv. Gransden 2004</strain>
    </source>
</reference>
<dbReference type="Gene3D" id="3.40.50.300">
    <property type="entry name" value="P-loop containing nucleotide triphosphate hydrolases"/>
    <property type="match status" value="1"/>
</dbReference>
<dbReference type="Gene3D" id="3.80.10.10">
    <property type="entry name" value="Ribonuclease Inhibitor"/>
    <property type="match status" value="3"/>
</dbReference>
<organism evidence="1">
    <name type="scientific">Physcomitrium patens</name>
    <name type="common">Spreading-leaved earth moss</name>
    <name type="synonym">Physcomitrella patens</name>
    <dbReference type="NCBI Taxonomy" id="3218"/>
    <lineage>
        <taxon>Eukaryota</taxon>
        <taxon>Viridiplantae</taxon>
        <taxon>Streptophyta</taxon>
        <taxon>Embryophyta</taxon>
        <taxon>Bryophyta</taxon>
        <taxon>Bryophytina</taxon>
        <taxon>Bryopsida</taxon>
        <taxon>Funariidae</taxon>
        <taxon>Funariales</taxon>
        <taxon>Funariaceae</taxon>
        <taxon>Physcomitrium</taxon>
    </lineage>
</organism>
<evidence type="ECO:0000313" key="2">
    <source>
        <dbReference type="EnsemblPlants" id="Pp3c10_20720V3.1"/>
    </source>
</evidence>